<gene>
    <name evidence="2" type="ORF">MYCOZU2_05845</name>
</gene>
<geneLocation type="plasmid" evidence="2 3">
    <name>unnamed 1</name>
</geneLocation>
<sequence length="217" mass="23477">MIRIWPRTSTQPVHDAVGKARDRGEGEPGGWLRQAATRLAALADDRGMTISVAAAESLLRERLSRIADRLGISWHQAQRSFDVSALDAFADRLVATFATEEPGGDLFSLPRTAQISVSGLGRLIAGLAESLLACERTAALEDDERAARRLEITELLSVAGLMQSESSQGDVSAPPAMFLRIARIFTTVADLTDQPELANTLRRDAIRARTAAVPEMN</sequence>
<dbReference type="EMBL" id="CP015268">
    <property type="protein sequence ID" value="ASL18190.1"/>
    <property type="molecule type" value="Genomic_DNA"/>
</dbReference>
<protein>
    <submittedName>
        <fullName evidence="2">Uncharacterized protein</fullName>
    </submittedName>
</protein>
<dbReference type="AlphaFoldDB" id="A0A7U5RZ39"/>
<feature type="compositionally biased region" description="Basic and acidic residues" evidence="1">
    <location>
        <begin position="16"/>
        <end position="26"/>
    </location>
</feature>
<feature type="region of interest" description="Disordered" evidence="1">
    <location>
        <begin position="1"/>
        <end position="29"/>
    </location>
</feature>
<name>A0A7U5RZ39_MYCIT</name>
<evidence type="ECO:0000256" key="1">
    <source>
        <dbReference type="SAM" id="MobiDB-lite"/>
    </source>
</evidence>
<dbReference type="Proteomes" id="UP000198286">
    <property type="component" value="Plasmid unnamed 1"/>
</dbReference>
<evidence type="ECO:0000313" key="3">
    <source>
        <dbReference type="Proteomes" id="UP000198286"/>
    </source>
</evidence>
<organism evidence="2 3">
    <name type="scientific">Mycobacterium intracellulare subsp. chimaera</name>
    <dbReference type="NCBI Taxonomy" id="222805"/>
    <lineage>
        <taxon>Bacteria</taxon>
        <taxon>Bacillati</taxon>
        <taxon>Actinomycetota</taxon>
        <taxon>Actinomycetes</taxon>
        <taxon>Mycobacteriales</taxon>
        <taxon>Mycobacteriaceae</taxon>
        <taxon>Mycobacterium</taxon>
        <taxon>Mycobacterium avium complex (MAC)</taxon>
    </lineage>
</organism>
<keyword evidence="2" id="KW-0614">Plasmid</keyword>
<reference evidence="2 3" key="1">
    <citation type="journal article" date="2017" name="Lancet Infect. Dis.">
        <title>Global outbreak of severe Mycobacterium chimaera disease after cardiac surgery: a molecular epidemiological study.</title>
        <authorList>
            <person name="van Ingen J."/>
            <person name="Kohl T."/>
            <person name="Kranzer K."/>
            <person name="Hasse B."/>
            <person name="Keller P."/>
            <person name="Szafranska A."/>
            <person name="Hillemann D."/>
            <person name="Chand M."/>
            <person name="Schreiber P."/>
            <person name="Sommerstein R."/>
            <person name="Berger C."/>
            <person name="Genoni M."/>
            <person name="Ruegg C."/>
            <person name="Troillet N."/>
            <person name="Widmer A.F."/>
            <person name="Becker S.L."/>
            <person name="Herrmann M."/>
            <person name="Eckmanns T."/>
            <person name="Haller S."/>
            <person name="Hoeller C."/>
            <person name="Debast S.B."/>
            <person name="Wolfhagen M.J."/>
            <person name="Hopman J."/>
            <person name="Kluytmans J."/>
            <person name="Langelaar M."/>
            <person name="Notermans D.W."/>
            <person name="ten Oever J."/>
            <person name="van den Barselaar P."/>
            <person name="Vonk A.B.A."/>
            <person name="Vos M.C."/>
            <person name="Ahmed N."/>
            <person name="Brown T."/>
            <person name="Crook D."/>
            <person name="Lamagni T."/>
            <person name="Phin N."/>
            <person name="Smith E.G."/>
            <person name="Zambon M."/>
            <person name="Serr A."/>
            <person name="Goetting T."/>
            <person name="Ebner W."/>
            <person name="Thuermer A."/>
            <person name="Utpatel C."/>
            <person name="Sproer C."/>
            <person name="Bunk B."/>
            <person name="Nubel U."/>
            <person name="Bloemberg G."/>
            <person name="Bottger E."/>
            <person name="Niemann S."/>
            <person name="Wagner D."/>
            <person name="Sax H."/>
        </authorList>
    </citation>
    <scope>NUCLEOTIDE SEQUENCE [LARGE SCALE GENOMIC DNA]</scope>
    <source>
        <strain evidence="2 3">ZUERICH-2</strain>
        <plasmid evidence="2 3">unnamed 1</plasmid>
    </source>
</reference>
<accession>A0A7U5RZ39</accession>
<proteinExistence type="predicted"/>
<evidence type="ECO:0000313" key="2">
    <source>
        <dbReference type="EMBL" id="ASL18190.1"/>
    </source>
</evidence>